<sequence length="147" mass="17268">MQFYSHQTSQSTQETFVKNYFCSACGKSYTTKGNLGRHMKNECNVEPKFECTACKRKFAHKFNLQRHLASGVCGHSTEYASHNEHLYVCMNCQRKYKYKGNLQAHLKHECGQEPKFVCDLDNCNYRTKNKSALKRHQALRHFKYLIK</sequence>
<dbReference type="Pfam" id="PF00096">
    <property type="entry name" value="zf-C2H2"/>
    <property type="match status" value="3"/>
</dbReference>
<keyword evidence="1" id="KW-0479">Metal-binding</keyword>
<reference evidence="7" key="1">
    <citation type="submission" date="2019-08" db="EMBL/GenBank/DDBJ databases">
        <title>The genome of the North American firefly Photinus pyralis.</title>
        <authorList>
            <consortium name="Photinus pyralis genome working group"/>
            <person name="Fallon T.R."/>
            <person name="Sander Lower S.E."/>
            <person name="Weng J.-K."/>
        </authorList>
    </citation>
    <scope>NUCLEOTIDE SEQUENCE</scope>
    <source>
        <strain evidence="7">TRF0915ILg1</strain>
        <tissue evidence="7">Whole body</tissue>
    </source>
</reference>
<dbReference type="InterPro" id="IPR036236">
    <property type="entry name" value="Znf_C2H2_sf"/>
</dbReference>
<feature type="domain" description="C2H2-type" evidence="6">
    <location>
        <begin position="87"/>
        <end position="114"/>
    </location>
</feature>
<comment type="caution">
    <text evidence="7">The sequence shown here is derived from an EMBL/GenBank/DDBJ whole genome shotgun (WGS) entry which is preliminary data.</text>
</comment>
<dbReference type="PANTHER" id="PTHR24409:SF295">
    <property type="entry name" value="AZ2-RELATED"/>
    <property type="match status" value="1"/>
</dbReference>
<evidence type="ECO:0000259" key="6">
    <source>
        <dbReference type="PROSITE" id="PS50157"/>
    </source>
</evidence>
<keyword evidence="4" id="KW-0862">Zinc</keyword>
<dbReference type="InterPro" id="IPR013087">
    <property type="entry name" value="Znf_C2H2_type"/>
</dbReference>
<organism evidence="7 8">
    <name type="scientific">Ignelater luminosus</name>
    <name type="common">Cucubano</name>
    <name type="synonym">Pyrophorus luminosus</name>
    <dbReference type="NCBI Taxonomy" id="2038154"/>
    <lineage>
        <taxon>Eukaryota</taxon>
        <taxon>Metazoa</taxon>
        <taxon>Ecdysozoa</taxon>
        <taxon>Arthropoda</taxon>
        <taxon>Hexapoda</taxon>
        <taxon>Insecta</taxon>
        <taxon>Pterygota</taxon>
        <taxon>Neoptera</taxon>
        <taxon>Endopterygota</taxon>
        <taxon>Coleoptera</taxon>
        <taxon>Polyphaga</taxon>
        <taxon>Elateriformia</taxon>
        <taxon>Elateroidea</taxon>
        <taxon>Elateridae</taxon>
        <taxon>Agrypninae</taxon>
        <taxon>Pyrophorini</taxon>
        <taxon>Ignelater</taxon>
    </lineage>
</organism>
<dbReference type="Gene3D" id="3.30.160.60">
    <property type="entry name" value="Classic Zinc Finger"/>
    <property type="match status" value="2"/>
</dbReference>
<dbReference type="PANTHER" id="PTHR24409">
    <property type="entry name" value="ZINC FINGER PROTEIN 142"/>
    <property type="match status" value="1"/>
</dbReference>
<evidence type="ECO:0000256" key="4">
    <source>
        <dbReference type="ARBA" id="ARBA00022833"/>
    </source>
</evidence>
<dbReference type="GO" id="GO:0000977">
    <property type="term" value="F:RNA polymerase II transcription regulatory region sequence-specific DNA binding"/>
    <property type="evidence" value="ECO:0007669"/>
    <property type="project" value="TreeGrafter"/>
</dbReference>
<keyword evidence="8" id="KW-1185">Reference proteome</keyword>
<keyword evidence="2" id="KW-0677">Repeat</keyword>
<protein>
    <recommendedName>
        <fullName evidence="6">C2H2-type domain-containing protein</fullName>
    </recommendedName>
</protein>
<evidence type="ECO:0000256" key="5">
    <source>
        <dbReference type="PROSITE-ProRule" id="PRU00042"/>
    </source>
</evidence>
<dbReference type="FunFam" id="3.30.160.60:FF:000100">
    <property type="entry name" value="Zinc finger 45-like"/>
    <property type="match status" value="1"/>
</dbReference>
<dbReference type="Proteomes" id="UP000801492">
    <property type="component" value="Unassembled WGS sequence"/>
</dbReference>
<feature type="domain" description="C2H2-type" evidence="6">
    <location>
        <begin position="20"/>
        <end position="47"/>
    </location>
</feature>
<dbReference type="OrthoDB" id="10004641at2759"/>
<proteinExistence type="predicted"/>
<keyword evidence="3 5" id="KW-0863">Zinc-finger</keyword>
<evidence type="ECO:0000313" key="8">
    <source>
        <dbReference type="Proteomes" id="UP000801492"/>
    </source>
</evidence>
<dbReference type="AlphaFoldDB" id="A0A8K0CST8"/>
<feature type="domain" description="C2H2-type" evidence="6">
    <location>
        <begin position="49"/>
        <end position="80"/>
    </location>
</feature>
<evidence type="ECO:0000256" key="2">
    <source>
        <dbReference type="ARBA" id="ARBA00022737"/>
    </source>
</evidence>
<dbReference type="PROSITE" id="PS50157">
    <property type="entry name" value="ZINC_FINGER_C2H2_2"/>
    <property type="match status" value="3"/>
</dbReference>
<name>A0A8K0CST8_IGNLU</name>
<dbReference type="GO" id="GO:0008270">
    <property type="term" value="F:zinc ion binding"/>
    <property type="evidence" value="ECO:0007669"/>
    <property type="project" value="UniProtKB-KW"/>
</dbReference>
<dbReference type="SUPFAM" id="SSF57667">
    <property type="entry name" value="beta-beta-alpha zinc fingers"/>
    <property type="match status" value="2"/>
</dbReference>
<evidence type="ECO:0000313" key="7">
    <source>
        <dbReference type="EMBL" id="KAF2888970.1"/>
    </source>
</evidence>
<gene>
    <name evidence="7" type="ORF">ILUMI_17203</name>
</gene>
<evidence type="ECO:0000256" key="1">
    <source>
        <dbReference type="ARBA" id="ARBA00022723"/>
    </source>
</evidence>
<evidence type="ECO:0000256" key="3">
    <source>
        <dbReference type="ARBA" id="ARBA00022771"/>
    </source>
</evidence>
<accession>A0A8K0CST8</accession>
<dbReference type="GO" id="GO:0005634">
    <property type="term" value="C:nucleus"/>
    <property type="evidence" value="ECO:0007669"/>
    <property type="project" value="TreeGrafter"/>
</dbReference>
<dbReference type="GO" id="GO:0000981">
    <property type="term" value="F:DNA-binding transcription factor activity, RNA polymerase II-specific"/>
    <property type="evidence" value="ECO:0007669"/>
    <property type="project" value="TreeGrafter"/>
</dbReference>
<dbReference type="EMBL" id="VTPC01072222">
    <property type="protein sequence ID" value="KAF2888970.1"/>
    <property type="molecule type" value="Genomic_DNA"/>
</dbReference>
<dbReference type="Pfam" id="PF12874">
    <property type="entry name" value="zf-met"/>
    <property type="match status" value="1"/>
</dbReference>
<dbReference type="SMART" id="SM00355">
    <property type="entry name" value="ZnF_C2H2"/>
    <property type="match status" value="4"/>
</dbReference>